<dbReference type="EMBL" id="JAAABI010000002">
    <property type="protein sequence ID" value="NAY92000.1"/>
    <property type="molecule type" value="Genomic_DNA"/>
</dbReference>
<keyword evidence="3" id="KW-1185">Reference proteome</keyword>
<keyword evidence="1" id="KW-0732">Signal</keyword>
<organism evidence="2 3">
    <name type="scientific">Flagellimonas ochracea</name>
    <dbReference type="NCBI Taxonomy" id="2696472"/>
    <lineage>
        <taxon>Bacteria</taxon>
        <taxon>Pseudomonadati</taxon>
        <taxon>Bacteroidota</taxon>
        <taxon>Flavobacteriia</taxon>
        <taxon>Flavobacteriales</taxon>
        <taxon>Flavobacteriaceae</taxon>
        <taxon>Flagellimonas</taxon>
    </lineage>
</organism>
<evidence type="ECO:0000313" key="3">
    <source>
        <dbReference type="Proteomes" id="UP000667650"/>
    </source>
</evidence>
<feature type="signal peptide" evidence="1">
    <location>
        <begin position="1"/>
        <end position="21"/>
    </location>
</feature>
<evidence type="ECO:0000313" key="2">
    <source>
        <dbReference type="EMBL" id="NAY92000.1"/>
    </source>
</evidence>
<sequence>MKRRILPLSIFMLLVIFNVSSQQQQIMTVEHFSESRGDAHETLLLEIPNSQVVIMNNSLNSKSGFGMTLNLYGSVVVVDQMETMPDGTTQVVLRREDGKDFYGYKPTIRAILSKNLQ</sequence>
<protein>
    <submittedName>
        <fullName evidence="2">Uncharacterized protein</fullName>
    </submittedName>
</protein>
<accession>A0A964TBV9</accession>
<feature type="chain" id="PRO_5037684877" evidence="1">
    <location>
        <begin position="22"/>
        <end position="117"/>
    </location>
</feature>
<dbReference type="AlphaFoldDB" id="A0A964TBV9"/>
<comment type="caution">
    <text evidence="2">The sequence shown here is derived from an EMBL/GenBank/DDBJ whole genome shotgun (WGS) entry which is preliminary data.</text>
</comment>
<proteinExistence type="predicted"/>
<gene>
    <name evidence="2" type="ORF">GTQ34_08720</name>
</gene>
<dbReference type="RefSeq" id="WP_166523394.1">
    <property type="nucleotide sequence ID" value="NZ_JAAABI010000002.1"/>
</dbReference>
<dbReference type="Proteomes" id="UP000667650">
    <property type="component" value="Unassembled WGS sequence"/>
</dbReference>
<evidence type="ECO:0000256" key="1">
    <source>
        <dbReference type="SAM" id="SignalP"/>
    </source>
</evidence>
<reference evidence="2" key="1">
    <citation type="submission" date="2020-01" db="EMBL/GenBank/DDBJ databases">
        <title>Muricauda ochracea sp. nov., isolated from a tidal flat of Garorim bay in Korea.</title>
        <authorList>
            <person name="Kim D."/>
            <person name="Yoo Y."/>
            <person name="Kim J.-J."/>
        </authorList>
    </citation>
    <scope>NUCLEOTIDE SEQUENCE</scope>
    <source>
        <strain evidence="2">JGD-17</strain>
    </source>
</reference>
<name>A0A964TBV9_9FLAO</name>